<gene>
    <name evidence="1" type="ORF">NYO99_13275</name>
</gene>
<organism evidence="1 2">
    <name type="scientific">Roseateles hydrophilus</name>
    <dbReference type="NCBI Taxonomy" id="2975054"/>
    <lineage>
        <taxon>Bacteria</taxon>
        <taxon>Pseudomonadati</taxon>
        <taxon>Pseudomonadota</taxon>
        <taxon>Betaproteobacteria</taxon>
        <taxon>Burkholderiales</taxon>
        <taxon>Sphaerotilaceae</taxon>
        <taxon>Roseateles</taxon>
    </lineage>
</organism>
<comment type="caution">
    <text evidence="1">The sequence shown here is derived from an EMBL/GenBank/DDBJ whole genome shotgun (WGS) entry which is preliminary data.</text>
</comment>
<accession>A0ACC6CC46</accession>
<protein>
    <submittedName>
        <fullName evidence="1">CHAT domain-containing protein</fullName>
    </submittedName>
</protein>
<proteinExistence type="predicted"/>
<sequence length="948" mass="102828">MLLGLAIAAGATVAAAVPASPPPRLLETLRLATDAAAEHGNRADYQACSAALTPFATQALSHAADERVAWALLHEFGCRMAHVANKGATLAELTAMHHARWQLTRQHGMALWPRMRERTLVWNWVDRLHGPTAADAWLDAELLTPLLRDAQAGVGEAMAELTHLVETLYGYGAPLGRVEAVQQRLASALGPTAPPVLATARVLAVTHRRAGRAEQALAAIEPAYRHALIAYPGSDLLAWLDSERALVLDRLGRVQEALGAQLRVADFWARHPQPERMRGARAEQNVARLQLAIGRPDAVASHARRAAAWADDAGALTWQIGAENVTARLALAMSQLRLSQPGALQALRQALDELEPSDFFLQAAPLEELWLGAEQQGETALAAWAQQALQRHLARWVQPLQTEALLGELMRARRSPEQADEARWQAVALGSMGRGPGLEALALFDTADALAARAPRLAVALYKRGCRALHRSRADVTSAELLRMSFARFEAPLRRFVTLLLDQGRLHEAEQALAFLHEGELDAFERRQTALNGPPALDASEQAWDAAVTRIGDALRQTAQALERPLDEQAPLAFPGHVRLAQATEAQAQAGAAIAQASQQLLAAATEAPPPANLPPPPAGTAELGFAVGGRQLDVLLRLPSGEVKHWRQALPRADLARQVQQLRQLLERPDSDIDTLQRQAQGLHDLLLAPALAQLPREVRRLRLRADGVLHYLPFAALHDGRHYLAERFVLSQHSPAATASAANTGGALGLGRVRAGARRATEPALPAVARELQALQRWPDSELALDAAFSEARLRDGLARQPALVHLASHFHRDPGGDGASYLLLGDDRQLSVEQLARLPWHGVQLALLSGCQTGLPVDGQPQAGGLAARLRQAGVQQVLATQWRIADAAAADWISAFYAGLPAQDLARQRPRADWLAQAQQQWLLAHRDSPRAHPHYWAAYAWFE</sequence>
<keyword evidence="2" id="KW-1185">Reference proteome</keyword>
<dbReference type="Proteomes" id="UP001076464">
    <property type="component" value="Unassembled WGS sequence"/>
</dbReference>
<name>A0ACC6CC46_9BURK</name>
<evidence type="ECO:0000313" key="1">
    <source>
        <dbReference type="EMBL" id="MCY4745950.1"/>
    </source>
</evidence>
<evidence type="ECO:0000313" key="2">
    <source>
        <dbReference type="Proteomes" id="UP001076464"/>
    </source>
</evidence>
<dbReference type="EMBL" id="JAPPUY010000003">
    <property type="protein sequence ID" value="MCY4745950.1"/>
    <property type="molecule type" value="Genomic_DNA"/>
</dbReference>
<reference evidence="1" key="1">
    <citation type="submission" date="2022-08" db="EMBL/GenBank/DDBJ databases">
        <title>Genome sequencing of Pelomonas sp. UHG3.</title>
        <authorList>
            <person name="So Y."/>
        </authorList>
    </citation>
    <scope>NUCLEOTIDE SEQUENCE</scope>
    <source>
        <strain evidence="1">UHG3</strain>
    </source>
</reference>